<reference evidence="1" key="1">
    <citation type="submission" date="2021-02" db="EMBL/GenBank/DDBJ databases">
        <authorList>
            <consortium name="DOE Joint Genome Institute"/>
            <person name="Ahrendt S."/>
            <person name="Looney B.P."/>
            <person name="Miyauchi S."/>
            <person name="Morin E."/>
            <person name="Drula E."/>
            <person name="Courty P.E."/>
            <person name="Chicoki N."/>
            <person name="Fauchery L."/>
            <person name="Kohler A."/>
            <person name="Kuo A."/>
            <person name="Labutti K."/>
            <person name="Pangilinan J."/>
            <person name="Lipzen A."/>
            <person name="Riley R."/>
            <person name="Andreopoulos W."/>
            <person name="He G."/>
            <person name="Johnson J."/>
            <person name="Barry K.W."/>
            <person name="Grigoriev I.V."/>
            <person name="Nagy L."/>
            <person name="Hibbett D."/>
            <person name="Henrissat B."/>
            <person name="Matheny P.B."/>
            <person name="Labbe J."/>
            <person name="Martin F."/>
        </authorList>
    </citation>
    <scope>NUCLEOTIDE SEQUENCE</scope>
    <source>
        <strain evidence="1">EC-137</strain>
    </source>
</reference>
<dbReference type="Proteomes" id="UP000814128">
    <property type="component" value="Unassembled WGS sequence"/>
</dbReference>
<dbReference type="EMBL" id="MU273485">
    <property type="protein sequence ID" value="KAI0035380.1"/>
    <property type="molecule type" value="Genomic_DNA"/>
</dbReference>
<name>A0ACB8QUD7_9AGAM</name>
<gene>
    <name evidence="1" type="ORF">K488DRAFT_83088</name>
</gene>
<organism evidence="1 2">
    <name type="scientific">Vararia minispora EC-137</name>
    <dbReference type="NCBI Taxonomy" id="1314806"/>
    <lineage>
        <taxon>Eukaryota</taxon>
        <taxon>Fungi</taxon>
        <taxon>Dikarya</taxon>
        <taxon>Basidiomycota</taxon>
        <taxon>Agaricomycotina</taxon>
        <taxon>Agaricomycetes</taxon>
        <taxon>Russulales</taxon>
        <taxon>Lachnocladiaceae</taxon>
        <taxon>Vararia</taxon>
    </lineage>
</organism>
<evidence type="ECO:0000313" key="2">
    <source>
        <dbReference type="Proteomes" id="UP000814128"/>
    </source>
</evidence>
<comment type="caution">
    <text evidence="1">The sequence shown here is derived from an EMBL/GenBank/DDBJ whole genome shotgun (WGS) entry which is preliminary data.</text>
</comment>
<protein>
    <submittedName>
        <fullName evidence="1">Uncharacterized protein</fullName>
    </submittedName>
</protein>
<proteinExistence type="predicted"/>
<sequence>MAKTTPARVCPQLRQQLPLELLEDIGRHCDSRNDLIALAQTCVSLRNVIIPNHLDYRVIRAPFAHKELWQHLIDHPGLAGNVYTLILYDGIPSFGWRIPRAVENSACNGSAVAADLQPTLFIAALKAMVNVRSLKLDSICPGGLPAFHIALEVLRWATTLLPSLSELTISLRAPVVVFPGSIAGDEALLSARQQMADHSMWALRRLTKIDFEEHECIYYDQVVGNSLGPMLSASVFLQEIKIAAVPTPLASIFFNVRLPALRALYITRQHHMSSMIEELFVHFLRAHPTIDTLQLTMQTPNRWGTPVPPPHPLLPNIRHLLDAPGALMMPIFNCRVDRSLRLSTLGDFHMLAAASTTAFCAINRDTLRKLGLAYMINLSTLRLAASIFPALEELTLPRAGDPMVAMKPVQHSTCFPEWYTRLYAADDVVPAFPRLCVVSNVRAETGFIPDYREWLKEGSADRSVIGRVEREEVERALRALRAKYPRLRVVNGWRLDDL</sequence>
<evidence type="ECO:0000313" key="1">
    <source>
        <dbReference type="EMBL" id="KAI0035380.1"/>
    </source>
</evidence>
<accession>A0ACB8QUD7</accession>
<reference evidence="1" key="2">
    <citation type="journal article" date="2022" name="New Phytol.">
        <title>Evolutionary transition to the ectomycorrhizal habit in the genomes of a hyperdiverse lineage of mushroom-forming fungi.</title>
        <authorList>
            <person name="Looney B."/>
            <person name="Miyauchi S."/>
            <person name="Morin E."/>
            <person name="Drula E."/>
            <person name="Courty P.E."/>
            <person name="Kohler A."/>
            <person name="Kuo A."/>
            <person name="LaButti K."/>
            <person name="Pangilinan J."/>
            <person name="Lipzen A."/>
            <person name="Riley R."/>
            <person name="Andreopoulos W."/>
            <person name="He G."/>
            <person name="Johnson J."/>
            <person name="Nolan M."/>
            <person name="Tritt A."/>
            <person name="Barry K.W."/>
            <person name="Grigoriev I.V."/>
            <person name="Nagy L.G."/>
            <person name="Hibbett D."/>
            <person name="Henrissat B."/>
            <person name="Matheny P.B."/>
            <person name="Labbe J."/>
            <person name="Martin F.M."/>
        </authorList>
    </citation>
    <scope>NUCLEOTIDE SEQUENCE</scope>
    <source>
        <strain evidence="1">EC-137</strain>
    </source>
</reference>
<keyword evidence="2" id="KW-1185">Reference proteome</keyword>